<evidence type="ECO:0000313" key="1">
    <source>
        <dbReference type="EMBL" id="CAD8048596.1"/>
    </source>
</evidence>
<accession>A0A8S1K020</accession>
<dbReference type="AlphaFoldDB" id="A0A8S1K020"/>
<protein>
    <submittedName>
        <fullName evidence="1">Uncharacterized protein</fullName>
    </submittedName>
</protein>
<reference evidence="1" key="1">
    <citation type="submission" date="2021-01" db="EMBL/GenBank/DDBJ databases">
        <authorList>
            <consortium name="Genoscope - CEA"/>
            <person name="William W."/>
        </authorList>
    </citation>
    <scope>NUCLEOTIDE SEQUENCE</scope>
</reference>
<gene>
    <name evidence="1" type="ORF">PSON_ATCC_30995.1.T0030329</name>
</gene>
<proteinExistence type="predicted"/>
<dbReference type="EMBL" id="CAJJDN010000003">
    <property type="protein sequence ID" value="CAD8048596.1"/>
    <property type="molecule type" value="Genomic_DNA"/>
</dbReference>
<name>A0A8S1K020_9CILI</name>
<keyword evidence="2" id="KW-1185">Reference proteome</keyword>
<evidence type="ECO:0000313" key="2">
    <source>
        <dbReference type="Proteomes" id="UP000692954"/>
    </source>
</evidence>
<dbReference type="Proteomes" id="UP000692954">
    <property type="component" value="Unassembled WGS sequence"/>
</dbReference>
<sequence>MEKKQLLNIQYLRTINQKFPFHQSTYQVLDNPFEVYLNNKFWKSQFAIKEQTELVLFKMLKVYQDQKLRKIINNIILQ</sequence>
<organism evidence="1 2">
    <name type="scientific">Paramecium sonneborni</name>
    <dbReference type="NCBI Taxonomy" id="65129"/>
    <lineage>
        <taxon>Eukaryota</taxon>
        <taxon>Sar</taxon>
        <taxon>Alveolata</taxon>
        <taxon>Ciliophora</taxon>
        <taxon>Intramacronucleata</taxon>
        <taxon>Oligohymenophorea</taxon>
        <taxon>Peniculida</taxon>
        <taxon>Parameciidae</taxon>
        <taxon>Paramecium</taxon>
    </lineage>
</organism>
<comment type="caution">
    <text evidence="1">The sequence shown here is derived from an EMBL/GenBank/DDBJ whole genome shotgun (WGS) entry which is preliminary data.</text>
</comment>